<gene>
    <name evidence="3" type="ORF">EGR_01803</name>
</gene>
<proteinExistence type="predicted"/>
<reference evidence="3 4" key="1">
    <citation type="journal article" date="2013" name="Nat. Genet.">
        <title>The genome of the hydatid tapeworm Echinococcus granulosus.</title>
        <authorList>
            <person name="Zheng H."/>
            <person name="Zhang W."/>
            <person name="Zhang L."/>
            <person name="Zhang Z."/>
            <person name="Li J."/>
            <person name="Lu G."/>
            <person name="Zhu Y."/>
            <person name="Wang Y."/>
            <person name="Huang Y."/>
            <person name="Liu J."/>
            <person name="Kang H."/>
            <person name="Chen J."/>
            <person name="Wang L."/>
            <person name="Chen A."/>
            <person name="Yu S."/>
            <person name="Gao Z."/>
            <person name="Jin L."/>
            <person name="Gu W."/>
            <person name="Wang Z."/>
            <person name="Zhao L."/>
            <person name="Shi B."/>
            <person name="Wen H."/>
            <person name="Lin R."/>
            <person name="Jones M.K."/>
            <person name="Brejova B."/>
            <person name="Vinar T."/>
            <person name="Zhao G."/>
            <person name="McManus D.P."/>
            <person name="Chen Z."/>
            <person name="Zhou Y."/>
            <person name="Wang S."/>
        </authorList>
    </citation>
    <scope>NUCLEOTIDE SEQUENCE [LARGE SCALE GENOMIC DNA]</scope>
</reference>
<feature type="region of interest" description="Disordered" evidence="1">
    <location>
        <begin position="171"/>
        <end position="203"/>
    </location>
</feature>
<feature type="chain" id="PRO_5004882443" evidence="2">
    <location>
        <begin position="22"/>
        <end position="203"/>
    </location>
</feature>
<dbReference type="EMBL" id="APAU02000007">
    <property type="protein sequence ID" value="EUB63312.1"/>
    <property type="molecule type" value="Genomic_DNA"/>
</dbReference>
<evidence type="ECO:0000256" key="1">
    <source>
        <dbReference type="SAM" id="MobiDB-lite"/>
    </source>
</evidence>
<dbReference type="RefSeq" id="XP_024354508.1">
    <property type="nucleotide sequence ID" value="XM_024491052.1"/>
</dbReference>
<keyword evidence="4" id="KW-1185">Reference proteome</keyword>
<dbReference type="GeneID" id="36337518"/>
<dbReference type="KEGG" id="egl:EGR_01803"/>
<evidence type="ECO:0000313" key="4">
    <source>
        <dbReference type="Proteomes" id="UP000019149"/>
    </source>
</evidence>
<feature type="signal peptide" evidence="2">
    <location>
        <begin position="1"/>
        <end position="21"/>
    </location>
</feature>
<evidence type="ECO:0000313" key="3">
    <source>
        <dbReference type="EMBL" id="EUB63312.1"/>
    </source>
</evidence>
<keyword evidence="2" id="KW-0732">Signal</keyword>
<comment type="caution">
    <text evidence="3">The sequence shown here is derived from an EMBL/GenBank/DDBJ whole genome shotgun (WGS) entry which is preliminary data.</text>
</comment>
<dbReference type="AlphaFoldDB" id="W6UXM8"/>
<protein>
    <submittedName>
        <fullName evidence="3">Uncharacterized protein</fullName>
    </submittedName>
</protein>
<dbReference type="Proteomes" id="UP000019149">
    <property type="component" value="Unassembled WGS sequence"/>
</dbReference>
<name>W6UXM8_ECHGR</name>
<sequence length="203" mass="22133">MGDWRLAIVILSGCAARIVSAVGFESCDWRAILGGVWRVIADTTVSGNATLSQLCESPHLASSGMPWQLLAFMHVCAVKPEKWVKPREELCLPTEWGGMDKKPKVGRPGSAVDCLPLLRKAMRTKVQMRPRRMVVATARQIVAAQNAIGDEKMAMRSAERGSAISKLEMMASKREDDAASAVDTEEVNPGNPRPTKFDATRLA</sequence>
<evidence type="ECO:0000256" key="2">
    <source>
        <dbReference type="SAM" id="SignalP"/>
    </source>
</evidence>
<organism evidence="3 4">
    <name type="scientific">Echinococcus granulosus</name>
    <name type="common">Hydatid tapeworm</name>
    <dbReference type="NCBI Taxonomy" id="6210"/>
    <lineage>
        <taxon>Eukaryota</taxon>
        <taxon>Metazoa</taxon>
        <taxon>Spiralia</taxon>
        <taxon>Lophotrochozoa</taxon>
        <taxon>Platyhelminthes</taxon>
        <taxon>Cestoda</taxon>
        <taxon>Eucestoda</taxon>
        <taxon>Cyclophyllidea</taxon>
        <taxon>Taeniidae</taxon>
        <taxon>Echinococcus</taxon>
        <taxon>Echinococcus granulosus group</taxon>
    </lineage>
</organism>
<dbReference type="CTD" id="36337518"/>
<accession>W6UXM8</accession>